<evidence type="ECO:0000256" key="1">
    <source>
        <dbReference type="SAM" id="MobiDB-lite"/>
    </source>
</evidence>
<proteinExistence type="predicted"/>
<dbReference type="SUPFAM" id="SSF51905">
    <property type="entry name" value="FAD/NAD(P)-binding domain"/>
    <property type="match status" value="2"/>
</dbReference>
<dbReference type="Gene3D" id="3.50.50.60">
    <property type="entry name" value="FAD/NAD(P)-binding domain"/>
    <property type="match status" value="1"/>
</dbReference>
<dbReference type="EMBL" id="KL584852">
    <property type="protein sequence ID" value="KEQ58710.1"/>
    <property type="molecule type" value="Genomic_DNA"/>
</dbReference>
<evidence type="ECO:0008006" key="4">
    <source>
        <dbReference type="Google" id="ProtNLM"/>
    </source>
</evidence>
<dbReference type="InterPro" id="IPR036188">
    <property type="entry name" value="FAD/NAD-bd_sf"/>
</dbReference>
<evidence type="ECO:0000313" key="3">
    <source>
        <dbReference type="Proteomes" id="UP000030672"/>
    </source>
</evidence>
<dbReference type="HOGENOM" id="CLU_085405_0_0_1"/>
<evidence type="ECO:0000313" key="2">
    <source>
        <dbReference type="EMBL" id="KEQ58710.1"/>
    </source>
</evidence>
<protein>
    <recommendedName>
        <fullName evidence="4">FAD/NAD(P)-binding domain-containing protein</fullName>
    </recommendedName>
</protein>
<dbReference type="RefSeq" id="XP_040875733.1">
    <property type="nucleotide sequence ID" value="XM_041025320.1"/>
</dbReference>
<dbReference type="GeneID" id="63918693"/>
<dbReference type="AlphaFoldDB" id="A0A074VDF6"/>
<dbReference type="Proteomes" id="UP000030672">
    <property type="component" value="Unassembled WGS sequence"/>
</dbReference>
<keyword evidence="3" id="KW-1185">Reference proteome</keyword>
<accession>A0A074VDF6</accession>
<organism evidence="2 3">
    <name type="scientific">Aureobasidium melanogenum (strain CBS 110374)</name>
    <name type="common">Aureobasidium pullulans var. melanogenum</name>
    <dbReference type="NCBI Taxonomy" id="1043003"/>
    <lineage>
        <taxon>Eukaryota</taxon>
        <taxon>Fungi</taxon>
        <taxon>Dikarya</taxon>
        <taxon>Ascomycota</taxon>
        <taxon>Pezizomycotina</taxon>
        <taxon>Dothideomycetes</taxon>
        <taxon>Dothideomycetidae</taxon>
        <taxon>Dothideales</taxon>
        <taxon>Saccotheciaceae</taxon>
        <taxon>Aureobasidium</taxon>
    </lineage>
</organism>
<feature type="compositionally biased region" description="Basic and acidic residues" evidence="1">
    <location>
        <begin position="10"/>
        <end position="22"/>
    </location>
</feature>
<reference evidence="2 3" key="1">
    <citation type="journal article" date="2014" name="BMC Genomics">
        <title>Genome sequencing of four Aureobasidium pullulans varieties: biotechnological potential, stress tolerance, and description of new species.</title>
        <authorList>
            <person name="Gostin Ar C."/>
            <person name="Ohm R.A."/>
            <person name="Kogej T."/>
            <person name="Sonjak S."/>
            <person name="Turk M."/>
            <person name="Zajc J."/>
            <person name="Zalar P."/>
            <person name="Grube M."/>
            <person name="Sun H."/>
            <person name="Han J."/>
            <person name="Sharma A."/>
            <person name="Chiniquy J."/>
            <person name="Ngan C.Y."/>
            <person name="Lipzen A."/>
            <person name="Barry K."/>
            <person name="Grigoriev I.V."/>
            <person name="Gunde-Cimerman N."/>
        </authorList>
    </citation>
    <scope>NUCLEOTIDE SEQUENCE [LARGE SCALE GENOMIC DNA]</scope>
    <source>
        <strain evidence="2 3">CBS 110374</strain>
    </source>
</reference>
<gene>
    <name evidence="2" type="ORF">M437DRAFT_69646</name>
</gene>
<name>A0A074VDF6_AURM1</name>
<feature type="region of interest" description="Disordered" evidence="1">
    <location>
        <begin position="1"/>
        <end position="23"/>
    </location>
</feature>
<dbReference type="STRING" id="1043003.A0A074VDF6"/>
<sequence>MSPFLSMSNAEKHTSAKQDAQPDLRNLMAQYALPDVHRVAKDLESMSTLEATSAGRTALEQFNIALKANSTKGLENLGAYDYGVEAADNLFMMLPTIVDAQLGRGLFTQLASQEPDRYTPLKNLGFPVFDSMDPDAALMHNLVERGGGHYVDTGATSLLTDQKVSFVANVEPKVYTPTGLLLSDDSTLDTDAVIWCTGFADKDVRQTVKEILKISLPVDATWGVNEQGEIRGMWRRHSQVKNFWVMGGYTQQHRWFSQLLALQIKAELEGILPEAYGMDMPAYA</sequence>